<evidence type="ECO:0000259" key="4">
    <source>
        <dbReference type="SMART" id="SM01088"/>
    </source>
</evidence>
<accession>A0A811L9P8</accession>
<proteinExistence type="predicted"/>
<dbReference type="Pfam" id="PF01484">
    <property type="entry name" value="Col_cuticle_N"/>
    <property type="match status" value="1"/>
</dbReference>
<feature type="transmembrane region" description="Helical" evidence="3">
    <location>
        <begin position="12"/>
        <end position="38"/>
    </location>
</feature>
<evidence type="ECO:0000256" key="3">
    <source>
        <dbReference type="SAM" id="Phobius"/>
    </source>
</evidence>
<dbReference type="Proteomes" id="UP000614601">
    <property type="component" value="Unassembled WGS sequence"/>
</dbReference>
<feature type="compositionally biased region" description="Gly residues" evidence="2">
    <location>
        <begin position="284"/>
        <end position="306"/>
    </location>
</feature>
<comment type="caution">
    <text evidence="5">The sequence shown here is derived from an EMBL/GenBank/DDBJ whole genome shotgun (WGS) entry which is preliminary data.</text>
</comment>
<dbReference type="OrthoDB" id="5872583at2759"/>
<dbReference type="AlphaFoldDB" id="A0A811L9P8"/>
<dbReference type="GO" id="GO:0042302">
    <property type="term" value="F:structural constituent of cuticle"/>
    <property type="evidence" value="ECO:0007669"/>
    <property type="project" value="InterPro"/>
</dbReference>
<dbReference type="SMART" id="SM01088">
    <property type="entry name" value="Col_cuticle_N"/>
    <property type="match status" value="1"/>
</dbReference>
<feature type="compositionally biased region" description="Basic and acidic residues" evidence="2">
    <location>
        <begin position="259"/>
        <end position="283"/>
    </location>
</feature>
<dbReference type="PANTHER" id="PTHR24637">
    <property type="entry name" value="COLLAGEN"/>
    <property type="match status" value="1"/>
</dbReference>
<evidence type="ECO:0000313" key="5">
    <source>
        <dbReference type="EMBL" id="CAD5223844.1"/>
    </source>
</evidence>
<feature type="domain" description="Nematode cuticle collagen N-terminal" evidence="4">
    <location>
        <begin position="14"/>
        <end position="66"/>
    </location>
</feature>
<feature type="region of interest" description="Disordered" evidence="2">
    <location>
        <begin position="76"/>
        <end position="119"/>
    </location>
</feature>
<dbReference type="InterPro" id="IPR008160">
    <property type="entry name" value="Collagen"/>
</dbReference>
<keyword evidence="3" id="KW-0812">Transmembrane</keyword>
<protein>
    <recommendedName>
        <fullName evidence="4">Nematode cuticle collagen N-terminal domain-containing protein</fullName>
    </recommendedName>
</protein>
<evidence type="ECO:0000313" key="6">
    <source>
        <dbReference type="Proteomes" id="UP000614601"/>
    </source>
</evidence>
<organism evidence="5 6">
    <name type="scientific">Bursaphelenchus okinawaensis</name>
    <dbReference type="NCBI Taxonomy" id="465554"/>
    <lineage>
        <taxon>Eukaryota</taxon>
        <taxon>Metazoa</taxon>
        <taxon>Ecdysozoa</taxon>
        <taxon>Nematoda</taxon>
        <taxon>Chromadorea</taxon>
        <taxon>Rhabditida</taxon>
        <taxon>Tylenchina</taxon>
        <taxon>Tylenchomorpha</taxon>
        <taxon>Aphelenchoidea</taxon>
        <taxon>Aphelenchoididae</taxon>
        <taxon>Bursaphelenchus</taxon>
    </lineage>
</organism>
<evidence type="ECO:0000256" key="1">
    <source>
        <dbReference type="ARBA" id="ARBA00022737"/>
    </source>
</evidence>
<keyword evidence="1" id="KW-0677">Repeat</keyword>
<name>A0A811L9P8_9BILA</name>
<keyword evidence="3" id="KW-0472">Membrane</keyword>
<dbReference type="EMBL" id="CAJFDH010000005">
    <property type="protein sequence ID" value="CAD5223844.1"/>
    <property type="molecule type" value="Genomic_DNA"/>
</dbReference>
<feature type="compositionally biased region" description="Low complexity" evidence="2">
    <location>
        <begin position="136"/>
        <end position="163"/>
    </location>
</feature>
<dbReference type="Pfam" id="PF01391">
    <property type="entry name" value="Collagen"/>
    <property type="match status" value="2"/>
</dbReference>
<feature type="compositionally biased region" description="Pro residues" evidence="2">
    <location>
        <begin position="186"/>
        <end position="202"/>
    </location>
</feature>
<keyword evidence="6" id="KW-1185">Reference proteome</keyword>
<feature type="compositionally biased region" description="Pro residues" evidence="2">
    <location>
        <begin position="245"/>
        <end position="257"/>
    </location>
</feature>
<dbReference type="EMBL" id="CAJFCW020000005">
    <property type="protein sequence ID" value="CAG9118960.1"/>
    <property type="molecule type" value="Genomic_DNA"/>
</dbReference>
<dbReference type="InterPro" id="IPR002486">
    <property type="entry name" value="Col_cuticle_N"/>
</dbReference>
<gene>
    <name evidence="5" type="ORF">BOKJ2_LOCUS10614</name>
</gene>
<dbReference type="Proteomes" id="UP000783686">
    <property type="component" value="Unassembled WGS sequence"/>
</dbReference>
<dbReference type="PANTHER" id="PTHR24637:SF310">
    <property type="entry name" value="NEMATODE CUTICLE COLLAGEN N-TERMINAL DOMAIN-CONTAINING PROTEIN"/>
    <property type="match status" value="1"/>
</dbReference>
<sequence length="320" mass="32515">MHSDKSAEARGLRAVAFVGVTLTTVAAMCCVVAVPMVYNYMQHLHTMMLDEVDFCRLRSTNVWREVARTQVIAKVSPSNPRASRLPRQDSYGAPEVNSDYAPAPAPSKPSRKDLWPDLHPQPTGGCCGCGVSPRGAPGPKGAEGAPGDEGLPGPDGLPGDDAPNPVHQPVEFCFDCPEAPEGQPGKPGPKGPSGPEGPPGEPGPVAEMGENGPPGPPGKPGREGDLGRPGKRGKPGVVHAGPSRVGPPGPPGPPGRPGPRGEKGEGGEEGEEGKPGESGRQGREGPGGNPGQPGETGGPGPKGPEGGCDHCALPRTQPGY</sequence>
<feature type="region of interest" description="Disordered" evidence="2">
    <location>
        <begin position="136"/>
        <end position="320"/>
    </location>
</feature>
<reference evidence="5" key="1">
    <citation type="submission" date="2020-09" db="EMBL/GenBank/DDBJ databases">
        <authorList>
            <person name="Kikuchi T."/>
        </authorList>
    </citation>
    <scope>NUCLEOTIDE SEQUENCE</scope>
    <source>
        <strain evidence="5">SH1</strain>
    </source>
</reference>
<keyword evidence="3" id="KW-1133">Transmembrane helix</keyword>
<evidence type="ECO:0000256" key="2">
    <source>
        <dbReference type="SAM" id="MobiDB-lite"/>
    </source>
</evidence>